<sequence>MTSDNILEKSTKNTQHIPECKQQQQQQHYHHHHRMPVLDTIAISNANENNHVTLPPLNNINGTRQISWLRYTPKNTASCVSSSSASSSSFSQLLHLIQDETPVSQPLPKRYTCKLCDKKFVRPTSLMVHTYSHTGEKPFQCETCKRQFSVASNLRRHAKLHNLNIPREKSPNNT</sequence>
<dbReference type="InterPro" id="IPR050331">
    <property type="entry name" value="Zinc_finger"/>
</dbReference>
<feature type="domain" description="C2H2-type" evidence="10">
    <location>
        <begin position="111"/>
        <end position="138"/>
    </location>
</feature>
<proteinExistence type="predicted"/>
<protein>
    <recommendedName>
        <fullName evidence="10">C2H2-type domain-containing protein</fullName>
    </recommendedName>
</protein>
<keyword evidence="5" id="KW-0862">Zinc</keyword>
<organism evidence="11 12">
    <name type="scientific">Mucor plumbeus</name>
    <dbReference type="NCBI Taxonomy" id="97098"/>
    <lineage>
        <taxon>Eukaryota</taxon>
        <taxon>Fungi</taxon>
        <taxon>Fungi incertae sedis</taxon>
        <taxon>Mucoromycota</taxon>
        <taxon>Mucoromycotina</taxon>
        <taxon>Mucoromycetes</taxon>
        <taxon>Mucorales</taxon>
        <taxon>Mucorineae</taxon>
        <taxon>Mucoraceae</taxon>
        <taxon>Mucor</taxon>
    </lineage>
</organism>
<dbReference type="SUPFAM" id="SSF57667">
    <property type="entry name" value="beta-beta-alpha zinc fingers"/>
    <property type="match status" value="1"/>
</dbReference>
<comment type="caution">
    <text evidence="11">The sequence shown here is derived from an EMBL/GenBank/DDBJ whole genome shotgun (WGS) entry which is preliminary data.</text>
</comment>
<dbReference type="GO" id="GO:0005634">
    <property type="term" value="C:nucleus"/>
    <property type="evidence" value="ECO:0007669"/>
    <property type="project" value="UniProtKB-SubCell"/>
</dbReference>
<dbReference type="InterPro" id="IPR013087">
    <property type="entry name" value="Znf_C2H2_type"/>
</dbReference>
<keyword evidence="6" id="KW-0805">Transcription regulation</keyword>
<accession>A0A8H7V335</accession>
<dbReference type="Proteomes" id="UP000650833">
    <property type="component" value="Unassembled WGS sequence"/>
</dbReference>
<dbReference type="PANTHER" id="PTHR16515">
    <property type="entry name" value="PR DOMAIN ZINC FINGER PROTEIN"/>
    <property type="match status" value="1"/>
</dbReference>
<evidence type="ECO:0000256" key="5">
    <source>
        <dbReference type="ARBA" id="ARBA00022833"/>
    </source>
</evidence>
<evidence type="ECO:0000256" key="8">
    <source>
        <dbReference type="ARBA" id="ARBA00023242"/>
    </source>
</evidence>
<dbReference type="EMBL" id="JAEPRC010000221">
    <property type="protein sequence ID" value="KAG2203677.1"/>
    <property type="molecule type" value="Genomic_DNA"/>
</dbReference>
<dbReference type="PROSITE" id="PS50157">
    <property type="entry name" value="ZINC_FINGER_C2H2_2"/>
    <property type="match status" value="2"/>
</dbReference>
<dbReference type="InterPro" id="IPR036236">
    <property type="entry name" value="Znf_C2H2_sf"/>
</dbReference>
<keyword evidence="3" id="KW-0677">Repeat</keyword>
<name>A0A8H7V335_9FUNG</name>
<evidence type="ECO:0000313" key="12">
    <source>
        <dbReference type="Proteomes" id="UP000650833"/>
    </source>
</evidence>
<dbReference type="OrthoDB" id="6077919at2759"/>
<evidence type="ECO:0000256" key="7">
    <source>
        <dbReference type="ARBA" id="ARBA00023163"/>
    </source>
</evidence>
<gene>
    <name evidence="11" type="ORF">INT46_003324</name>
</gene>
<evidence type="ECO:0000256" key="3">
    <source>
        <dbReference type="ARBA" id="ARBA00022737"/>
    </source>
</evidence>
<dbReference type="AlphaFoldDB" id="A0A8H7V335"/>
<evidence type="ECO:0000256" key="2">
    <source>
        <dbReference type="ARBA" id="ARBA00022723"/>
    </source>
</evidence>
<evidence type="ECO:0000259" key="10">
    <source>
        <dbReference type="PROSITE" id="PS50157"/>
    </source>
</evidence>
<dbReference type="Pfam" id="PF00096">
    <property type="entry name" value="zf-C2H2"/>
    <property type="match status" value="2"/>
</dbReference>
<keyword evidence="12" id="KW-1185">Reference proteome</keyword>
<dbReference type="PROSITE" id="PS00028">
    <property type="entry name" value="ZINC_FINGER_C2H2_1"/>
    <property type="match status" value="2"/>
</dbReference>
<feature type="domain" description="C2H2-type" evidence="10">
    <location>
        <begin position="139"/>
        <end position="166"/>
    </location>
</feature>
<reference evidence="11" key="1">
    <citation type="submission" date="2020-12" db="EMBL/GenBank/DDBJ databases">
        <title>Metabolic potential, ecology and presence of endohyphal bacteria is reflected in genomic diversity of Mucoromycotina.</title>
        <authorList>
            <person name="Muszewska A."/>
            <person name="Okrasinska A."/>
            <person name="Steczkiewicz K."/>
            <person name="Drgas O."/>
            <person name="Orlowska M."/>
            <person name="Perlinska-Lenart U."/>
            <person name="Aleksandrzak-Piekarczyk T."/>
            <person name="Szatraj K."/>
            <person name="Zielenkiewicz U."/>
            <person name="Pilsyk S."/>
            <person name="Malc E."/>
            <person name="Mieczkowski P."/>
            <person name="Kruszewska J.S."/>
            <person name="Biernat P."/>
            <person name="Pawlowska J."/>
        </authorList>
    </citation>
    <scope>NUCLEOTIDE SEQUENCE</scope>
    <source>
        <strain evidence="11">CBS 226.32</strain>
    </source>
</reference>
<dbReference type="FunFam" id="3.30.160.60:FF:000425">
    <property type="entry name" value="PLAG1 like zinc finger 1"/>
    <property type="match status" value="1"/>
</dbReference>
<evidence type="ECO:0000256" key="1">
    <source>
        <dbReference type="ARBA" id="ARBA00004123"/>
    </source>
</evidence>
<evidence type="ECO:0000256" key="9">
    <source>
        <dbReference type="PROSITE-ProRule" id="PRU00042"/>
    </source>
</evidence>
<keyword evidence="4 9" id="KW-0863">Zinc-finger</keyword>
<evidence type="ECO:0000313" key="11">
    <source>
        <dbReference type="EMBL" id="KAG2203677.1"/>
    </source>
</evidence>
<dbReference type="GO" id="GO:0008270">
    <property type="term" value="F:zinc ion binding"/>
    <property type="evidence" value="ECO:0007669"/>
    <property type="project" value="UniProtKB-KW"/>
</dbReference>
<dbReference type="FunFam" id="3.30.160.60:FF:001289">
    <property type="entry name" value="Zinc finger protein 574"/>
    <property type="match status" value="1"/>
</dbReference>
<keyword evidence="7" id="KW-0804">Transcription</keyword>
<dbReference type="GO" id="GO:0006357">
    <property type="term" value="P:regulation of transcription by RNA polymerase II"/>
    <property type="evidence" value="ECO:0007669"/>
    <property type="project" value="UniProtKB-ARBA"/>
</dbReference>
<comment type="subcellular location">
    <subcellularLocation>
        <location evidence="1">Nucleus</location>
    </subcellularLocation>
</comment>
<keyword evidence="8" id="KW-0539">Nucleus</keyword>
<dbReference type="PANTHER" id="PTHR16515:SF49">
    <property type="entry name" value="GASTRULA ZINC FINGER PROTEIN XLCGF49.1-LIKE-RELATED"/>
    <property type="match status" value="1"/>
</dbReference>
<evidence type="ECO:0000256" key="6">
    <source>
        <dbReference type="ARBA" id="ARBA00023015"/>
    </source>
</evidence>
<evidence type="ECO:0000256" key="4">
    <source>
        <dbReference type="ARBA" id="ARBA00022771"/>
    </source>
</evidence>
<dbReference type="Gene3D" id="3.30.160.60">
    <property type="entry name" value="Classic Zinc Finger"/>
    <property type="match status" value="2"/>
</dbReference>
<keyword evidence="2" id="KW-0479">Metal-binding</keyword>
<dbReference type="SMART" id="SM00355">
    <property type="entry name" value="ZnF_C2H2"/>
    <property type="match status" value="2"/>
</dbReference>